<dbReference type="Proteomes" id="UP001278766">
    <property type="component" value="Unassembled WGS sequence"/>
</dbReference>
<evidence type="ECO:0000313" key="2">
    <source>
        <dbReference type="EMBL" id="KAK3294150.1"/>
    </source>
</evidence>
<dbReference type="AlphaFoldDB" id="A0AAE0HD57"/>
<accession>A0AAE0HD57</accession>
<dbReference type="GeneID" id="87839334"/>
<dbReference type="RefSeq" id="XP_062657664.1">
    <property type="nucleotide sequence ID" value="XM_062802386.1"/>
</dbReference>
<protein>
    <submittedName>
        <fullName evidence="2">Uncharacterized protein</fullName>
    </submittedName>
</protein>
<feature type="region of interest" description="Disordered" evidence="1">
    <location>
        <begin position="119"/>
        <end position="224"/>
    </location>
</feature>
<comment type="caution">
    <text evidence="2">The sequence shown here is derived from an EMBL/GenBank/DDBJ whole genome shotgun (WGS) entry which is preliminary data.</text>
</comment>
<feature type="compositionally biased region" description="Pro residues" evidence="1">
    <location>
        <begin position="163"/>
        <end position="174"/>
    </location>
</feature>
<evidence type="ECO:0000313" key="3">
    <source>
        <dbReference type="Proteomes" id="UP001278766"/>
    </source>
</evidence>
<name>A0AAE0HD57_9PEZI</name>
<sequence length="224" mass="25056">MGDDFWGLSDLHQVNRLLTSIVHHSAYGIYEHVDQVIHSLLLLAIHTCDRLRKTQTHPSPDRVVWLSPTQSSINDHLELYRNFLSHITTGSFPNSPSSQEEDPNLQSARQLLQKLHPRINSLPHWPRPPAAEVRAKTDAVRRRRHSTLRPSTQRQRSGVTKPTSPPQPPPPPPARKGKFEASAVSWSQINGFTPGGTGVISPLAKEPKSLGQIEDDLVDVENET</sequence>
<reference evidence="2" key="2">
    <citation type="submission" date="2023-06" db="EMBL/GenBank/DDBJ databases">
        <authorList>
            <consortium name="Lawrence Berkeley National Laboratory"/>
            <person name="Haridas S."/>
            <person name="Hensen N."/>
            <person name="Bonometti L."/>
            <person name="Westerberg I."/>
            <person name="Brannstrom I.O."/>
            <person name="Guillou S."/>
            <person name="Cros-Aarteil S."/>
            <person name="Calhoun S."/>
            <person name="Kuo A."/>
            <person name="Mondo S."/>
            <person name="Pangilinan J."/>
            <person name="Riley R."/>
            <person name="Labutti K."/>
            <person name="Andreopoulos B."/>
            <person name="Lipzen A."/>
            <person name="Chen C."/>
            <person name="Yanf M."/>
            <person name="Daum C."/>
            <person name="Ng V."/>
            <person name="Clum A."/>
            <person name="Steindorff A."/>
            <person name="Ohm R."/>
            <person name="Martin F."/>
            <person name="Silar P."/>
            <person name="Natvig D."/>
            <person name="Lalanne C."/>
            <person name="Gautier V."/>
            <person name="Ament-Velasquez S.L."/>
            <person name="Kruys A."/>
            <person name="Hutchinson M.I."/>
            <person name="Powell A.J."/>
            <person name="Barry K."/>
            <person name="Miller A.N."/>
            <person name="Grigoriev I.V."/>
            <person name="Debuchy R."/>
            <person name="Gladieux P."/>
            <person name="Thoren M.H."/>
            <person name="Johannesson H."/>
        </authorList>
    </citation>
    <scope>NUCLEOTIDE SEQUENCE</scope>
    <source>
        <strain evidence="2">CBS 168.71</strain>
    </source>
</reference>
<reference evidence="2" key="1">
    <citation type="journal article" date="2023" name="Mol. Phylogenet. Evol.">
        <title>Genome-scale phylogeny and comparative genomics of the fungal order Sordariales.</title>
        <authorList>
            <person name="Hensen N."/>
            <person name="Bonometti L."/>
            <person name="Westerberg I."/>
            <person name="Brannstrom I.O."/>
            <person name="Guillou S."/>
            <person name="Cros-Aarteil S."/>
            <person name="Calhoun S."/>
            <person name="Haridas S."/>
            <person name="Kuo A."/>
            <person name="Mondo S."/>
            <person name="Pangilinan J."/>
            <person name="Riley R."/>
            <person name="LaButti K."/>
            <person name="Andreopoulos B."/>
            <person name="Lipzen A."/>
            <person name="Chen C."/>
            <person name="Yan M."/>
            <person name="Daum C."/>
            <person name="Ng V."/>
            <person name="Clum A."/>
            <person name="Steindorff A."/>
            <person name="Ohm R.A."/>
            <person name="Martin F."/>
            <person name="Silar P."/>
            <person name="Natvig D.O."/>
            <person name="Lalanne C."/>
            <person name="Gautier V."/>
            <person name="Ament-Velasquez S.L."/>
            <person name="Kruys A."/>
            <person name="Hutchinson M.I."/>
            <person name="Powell A.J."/>
            <person name="Barry K."/>
            <person name="Miller A.N."/>
            <person name="Grigoriev I.V."/>
            <person name="Debuchy R."/>
            <person name="Gladieux P."/>
            <person name="Hiltunen Thoren M."/>
            <person name="Johannesson H."/>
        </authorList>
    </citation>
    <scope>NUCLEOTIDE SEQUENCE</scope>
    <source>
        <strain evidence="2">CBS 168.71</strain>
    </source>
</reference>
<evidence type="ECO:0000256" key="1">
    <source>
        <dbReference type="SAM" id="MobiDB-lite"/>
    </source>
</evidence>
<feature type="compositionally biased region" description="Polar residues" evidence="1">
    <location>
        <begin position="148"/>
        <end position="161"/>
    </location>
</feature>
<dbReference type="EMBL" id="JAUEPN010000005">
    <property type="protein sequence ID" value="KAK3294150.1"/>
    <property type="molecule type" value="Genomic_DNA"/>
</dbReference>
<proteinExistence type="predicted"/>
<organism evidence="2 3">
    <name type="scientific">Chaetomium fimeti</name>
    <dbReference type="NCBI Taxonomy" id="1854472"/>
    <lineage>
        <taxon>Eukaryota</taxon>
        <taxon>Fungi</taxon>
        <taxon>Dikarya</taxon>
        <taxon>Ascomycota</taxon>
        <taxon>Pezizomycotina</taxon>
        <taxon>Sordariomycetes</taxon>
        <taxon>Sordariomycetidae</taxon>
        <taxon>Sordariales</taxon>
        <taxon>Chaetomiaceae</taxon>
        <taxon>Chaetomium</taxon>
    </lineage>
</organism>
<gene>
    <name evidence="2" type="ORF">B0H64DRAFT_374973</name>
</gene>
<feature type="compositionally biased region" description="Acidic residues" evidence="1">
    <location>
        <begin position="213"/>
        <end position="224"/>
    </location>
</feature>
<keyword evidence="3" id="KW-1185">Reference proteome</keyword>